<dbReference type="EMBL" id="BARU01023627">
    <property type="protein sequence ID" value="GAH55327.1"/>
    <property type="molecule type" value="Genomic_DNA"/>
</dbReference>
<sequence>MTQIASEREARLTYLKRELAKSVTRSRYFNQRNCHYEPPTRAIPQRVKKLIKEIETLEINMGAEGSRRAPSSGRQTKAPARLKD</sequence>
<dbReference type="AlphaFoldDB" id="X1GDM4"/>
<organism evidence="2">
    <name type="scientific">marine sediment metagenome</name>
    <dbReference type="NCBI Taxonomy" id="412755"/>
    <lineage>
        <taxon>unclassified sequences</taxon>
        <taxon>metagenomes</taxon>
        <taxon>ecological metagenomes</taxon>
    </lineage>
</organism>
<name>X1GDM4_9ZZZZ</name>
<feature type="region of interest" description="Disordered" evidence="1">
    <location>
        <begin position="61"/>
        <end position="84"/>
    </location>
</feature>
<accession>X1GDM4</accession>
<comment type="caution">
    <text evidence="2">The sequence shown here is derived from an EMBL/GenBank/DDBJ whole genome shotgun (WGS) entry which is preliminary data.</text>
</comment>
<evidence type="ECO:0000313" key="2">
    <source>
        <dbReference type="EMBL" id="GAH55327.1"/>
    </source>
</evidence>
<evidence type="ECO:0000256" key="1">
    <source>
        <dbReference type="SAM" id="MobiDB-lite"/>
    </source>
</evidence>
<protein>
    <submittedName>
        <fullName evidence="2">Uncharacterized protein</fullName>
    </submittedName>
</protein>
<proteinExistence type="predicted"/>
<gene>
    <name evidence="2" type="ORF">S03H2_38321</name>
</gene>
<reference evidence="2" key="1">
    <citation type="journal article" date="2014" name="Front. Microbiol.">
        <title>High frequency of phylogenetically diverse reductive dehalogenase-homologous genes in deep subseafloor sedimentary metagenomes.</title>
        <authorList>
            <person name="Kawai M."/>
            <person name="Futagami T."/>
            <person name="Toyoda A."/>
            <person name="Takaki Y."/>
            <person name="Nishi S."/>
            <person name="Hori S."/>
            <person name="Arai W."/>
            <person name="Tsubouchi T."/>
            <person name="Morono Y."/>
            <person name="Uchiyama I."/>
            <person name="Ito T."/>
            <person name="Fujiyama A."/>
            <person name="Inagaki F."/>
            <person name="Takami H."/>
        </authorList>
    </citation>
    <scope>NUCLEOTIDE SEQUENCE</scope>
    <source>
        <strain evidence="2">Expedition CK06-06</strain>
    </source>
</reference>